<dbReference type="OrthoDB" id="5649225at2"/>
<keyword evidence="3" id="KW-1185">Reference proteome</keyword>
<dbReference type="AlphaFoldDB" id="A0A0W0TNP5"/>
<reference evidence="2 3" key="1">
    <citation type="submission" date="2015-11" db="EMBL/GenBank/DDBJ databases">
        <title>Genomic analysis of 38 Legionella species identifies large and diverse effector repertoires.</title>
        <authorList>
            <person name="Burstein D."/>
            <person name="Amaro F."/>
            <person name="Zusman T."/>
            <person name="Lifshitz Z."/>
            <person name="Cohen O."/>
            <person name="Gilbert J.A."/>
            <person name="Pupko T."/>
            <person name="Shuman H.A."/>
            <person name="Segal G."/>
        </authorList>
    </citation>
    <scope>NUCLEOTIDE SEQUENCE [LARGE SCALE GENOMIC DNA]</scope>
    <source>
        <strain evidence="2 3">ATCC 49504</strain>
    </source>
</reference>
<name>A0A0W0TNP5_9GAMM</name>
<dbReference type="RefSeq" id="WP_028385843.1">
    <property type="nucleotide sequence ID" value="NZ_CAAAHN010000002.1"/>
</dbReference>
<gene>
    <name evidence="2" type="ORF">Lgee_1888</name>
</gene>
<feature type="region of interest" description="Disordered" evidence="1">
    <location>
        <begin position="945"/>
        <end position="969"/>
    </location>
</feature>
<organism evidence="2 3">
    <name type="scientific">Legionella geestiana</name>
    <dbReference type="NCBI Taxonomy" id="45065"/>
    <lineage>
        <taxon>Bacteria</taxon>
        <taxon>Pseudomonadati</taxon>
        <taxon>Pseudomonadota</taxon>
        <taxon>Gammaproteobacteria</taxon>
        <taxon>Legionellales</taxon>
        <taxon>Legionellaceae</taxon>
        <taxon>Legionella</taxon>
    </lineage>
</organism>
<evidence type="ECO:0000313" key="3">
    <source>
        <dbReference type="Proteomes" id="UP000054785"/>
    </source>
</evidence>
<comment type="caution">
    <text evidence="2">The sequence shown here is derived from an EMBL/GenBank/DDBJ whole genome shotgun (WGS) entry which is preliminary data.</text>
</comment>
<dbReference type="EMBL" id="LNYC01000072">
    <property type="protein sequence ID" value="KTC97227.1"/>
    <property type="molecule type" value="Genomic_DNA"/>
</dbReference>
<protein>
    <submittedName>
        <fullName evidence="2">Uncharacterized protein</fullName>
    </submittedName>
</protein>
<dbReference type="PATRIC" id="fig|45065.4.peg.2050"/>
<dbReference type="Proteomes" id="UP000054785">
    <property type="component" value="Unassembled WGS sequence"/>
</dbReference>
<accession>A0A0W0TNP5</accession>
<evidence type="ECO:0000313" key="2">
    <source>
        <dbReference type="EMBL" id="KTC97227.1"/>
    </source>
</evidence>
<evidence type="ECO:0000256" key="1">
    <source>
        <dbReference type="SAM" id="MobiDB-lite"/>
    </source>
</evidence>
<sequence length="981" mass="109197">MSMPVKALRFDLLTAEPDKEAEISQSGHPVTKYSWTESDGTLLYGCYKPVDATYPPLLARYSVAYSVWLRMILGERAAEERLVYDGNGAIVGSMSIKLPKYRPLLGGGPGRNSVLKPGSSEEDARVMLPDVKTLEEYNAAELLVADWLTQDEDRHDGNWSLDGTIDNDMRGYGITSLIKGIRWILRELEAVIHKVMEMRREDLDNFPCIKGRTYWPANPLPNFTESWKRYNLNPQAFRDLAQSPVFVQQMFTVMLRALVVWQPNVLRARLMEYLGDEKLDYKSLDTQEVPPSILEKLAALFIGPSVPKSKKLEEQYPKFFSPEANEAPFVDHILSVFTAMQNEFRDITVLYPGCEACEEDPASQRPKRIAKPAFYRFLLECPEAWQAAKNWAIAQNSRLGSSDRSQQNASSSAHDAVQARALETHFDMELLERNYHEIWRDAFLPQLDENLSKFEQLVLRLRPPASPAATASGDIAPPFIPRGQRAVGSSEAYSAALLIRPSPFGAGRPFLPGSYQSTTEDALAILADTIDPETGTVLRPGLVTRLRTCITNYSQVPLGALTQEVSSAFGDELEDLKIALERNIRDKLGPDDNPIFSAALAELEALIPQVRFSRHVNRVNGASFSLQSPLSSSSGTLFSPPSPADERVVAACVNALFAWADHVDTEYLNSQIISVIDKDYEGTSWLGTWSRQRGESVRKYLKESTESGAQRLGWVFAGGRREDGALNIALVARLYPLMLDNVKEWFAQRALPETFRKDYFCLQVLSEACKSHEGTGKRRFDDALSLYTQRTCEAAKTDERFTHAHVADMDKRVNDRLYEWVSRLAPEVFTTLASSAIRTYESGGWKIWGTGVCSRTRGPGAREILQKPLPNTQKLGMLLSAADSANPDSSLNSYLLSHLLETMKQTDEVRTEPRYACVRAVGKSWWNWILLPKIAELSKPYANGAGPAAASGSTRSTPPTSVSASSVPVGGSFSFAMPGGR</sequence>
<proteinExistence type="predicted"/>